<evidence type="ECO:0000256" key="5">
    <source>
        <dbReference type="ARBA" id="ARBA00023015"/>
    </source>
</evidence>
<feature type="compositionally biased region" description="Low complexity" evidence="12">
    <location>
        <begin position="78"/>
        <end position="98"/>
    </location>
</feature>
<dbReference type="STRING" id="6669.E9HSV0"/>
<dbReference type="SUPFAM" id="SSF46689">
    <property type="entry name" value="Homeodomain-like"/>
    <property type="match status" value="2"/>
</dbReference>
<feature type="compositionally biased region" description="Polar residues" evidence="12">
    <location>
        <begin position="451"/>
        <end position="475"/>
    </location>
</feature>
<dbReference type="PhylomeDB" id="E9HSV0"/>
<feature type="region of interest" description="Disordered" evidence="12">
    <location>
        <begin position="283"/>
        <end position="369"/>
    </location>
</feature>
<protein>
    <submittedName>
        <fullName evidence="15">Uncharacterized protein</fullName>
    </submittedName>
</protein>
<keyword evidence="7 10" id="KW-0371">Homeobox</keyword>
<keyword evidence="4" id="KW-0563">Paired box</keyword>
<proteinExistence type="inferred from homology"/>
<dbReference type="PROSITE" id="PS00034">
    <property type="entry name" value="PAIRED_1"/>
    <property type="match status" value="1"/>
</dbReference>
<feature type="region of interest" description="Disordered" evidence="12">
    <location>
        <begin position="418"/>
        <end position="483"/>
    </location>
</feature>
<evidence type="ECO:0000313" key="15">
    <source>
        <dbReference type="EMBL" id="EFX65180.1"/>
    </source>
</evidence>
<dbReference type="GO" id="GO:0006357">
    <property type="term" value="P:regulation of transcription by RNA polymerase II"/>
    <property type="evidence" value="ECO:0000318"/>
    <property type="project" value="GO_Central"/>
</dbReference>
<dbReference type="FunCoup" id="E9HSV0">
    <property type="interactions" value="10"/>
</dbReference>
<accession>E9HSV0</accession>
<feature type="domain" description="Paired" evidence="14">
    <location>
        <begin position="9"/>
        <end position="148"/>
    </location>
</feature>
<feature type="compositionally biased region" description="Acidic residues" evidence="12">
    <location>
        <begin position="343"/>
        <end position="352"/>
    </location>
</feature>
<dbReference type="PROSITE" id="PS50071">
    <property type="entry name" value="HOMEOBOX_2"/>
    <property type="match status" value="1"/>
</dbReference>
<dbReference type="GO" id="GO:0000978">
    <property type="term" value="F:RNA polymerase II cis-regulatory region sequence-specific DNA binding"/>
    <property type="evidence" value="ECO:0000318"/>
    <property type="project" value="GO_Central"/>
</dbReference>
<feature type="compositionally biased region" description="Low complexity" evidence="12">
    <location>
        <begin position="439"/>
        <end position="448"/>
    </location>
</feature>
<dbReference type="FunFam" id="1.10.10.10:FF:000031">
    <property type="entry name" value="Paired box protein Pax-7"/>
    <property type="match status" value="1"/>
</dbReference>
<dbReference type="Pfam" id="PF00046">
    <property type="entry name" value="Homeodomain"/>
    <property type="match status" value="1"/>
</dbReference>
<feature type="DNA-binding region" description="Homeobox" evidence="10">
    <location>
        <begin position="362"/>
        <end position="421"/>
    </location>
</feature>
<keyword evidence="3" id="KW-0217">Developmental protein</keyword>
<evidence type="ECO:0000256" key="10">
    <source>
        <dbReference type="PROSITE-ProRule" id="PRU00108"/>
    </source>
</evidence>
<dbReference type="InterPro" id="IPR043565">
    <property type="entry name" value="PAX_fam"/>
</dbReference>
<dbReference type="HOGENOM" id="CLU_019281_1_3_1"/>
<dbReference type="InParanoid" id="E9HSV0"/>
<dbReference type="OrthoDB" id="3225452at2759"/>
<dbReference type="InterPro" id="IPR043182">
    <property type="entry name" value="PAIRED_DNA-bd_dom"/>
</dbReference>
<evidence type="ECO:0000256" key="3">
    <source>
        <dbReference type="ARBA" id="ARBA00022473"/>
    </source>
</evidence>
<evidence type="ECO:0000256" key="7">
    <source>
        <dbReference type="ARBA" id="ARBA00023155"/>
    </source>
</evidence>
<evidence type="ECO:0000259" key="14">
    <source>
        <dbReference type="PROSITE" id="PS51057"/>
    </source>
</evidence>
<dbReference type="PROSITE" id="PS51057">
    <property type="entry name" value="PAIRED_2"/>
    <property type="match status" value="1"/>
</dbReference>
<dbReference type="SMART" id="SM00389">
    <property type="entry name" value="HOX"/>
    <property type="match status" value="1"/>
</dbReference>
<gene>
    <name evidence="15" type="ORF">DAPPUDRAFT_265088</name>
</gene>
<dbReference type="GO" id="GO:0007365">
    <property type="term" value="P:periodic partitioning"/>
    <property type="evidence" value="ECO:0007669"/>
    <property type="project" value="UniProtKB-ARBA"/>
</dbReference>
<evidence type="ECO:0000256" key="2">
    <source>
        <dbReference type="ARBA" id="ARBA00005733"/>
    </source>
</evidence>
<dbReference type="Gene3D" id="1.10.10.60">
    <property type="entry name" value="Homeodomain-like"/>
    <property type="match status" value="1"/>
</dbReference>
<evidence type="ECO:0000256" key="9">
    <source>
        <dbReference type="ARBA" id="ARBA00023242"/>
    </source>
</evidence>
<evidence type="ECO:0000256" key="4">
    <source>
        <dbReference type="ARBA" id="ARBA00022724"/>
    </source>
</evidence>
<dbReference type="Pfam" id="PF00292">
    <property type="entry name" value="PAX"/>
    <property type="match status" value="1"/>
</dbReference>
<dbReference type="PRINTS" id="PR00027">
    <property type="entry name" value="PAIREDBOX"/>
</dbReference>
<feature type="compositionally biased region" description="Basic residues" evidence="12">
    <location>
        <begin position="418"/>
        <end position="429"/>
    </location>
</feature>
<dbReference type="InterPro" id="IPR009057">
    <property type="entry name" value="Homeodomain-like_sf"/>
</dbReference>
<name>E9HSV0_DAPPU</name>
<keyword evidence="5" id="KW-0805">Transcription regulation</keyword>
<dbReference type="InterPro" id="IPR036388">
    <property type="entry name" value="WH-like_DNA-bd_sf"/>
</dbReference>
<dbReference type="InterPro" id="IPR001523">
    <property type="entry name" value="Paired_dom"/>
</dbReference>
<evidence type="ECO:0000259" key="13">
    <source>
        <dbReference type="PROSITE" id="PS50071"/>
    </source>
</evidence>
<dbReference type="SMART" id="SM00351">
    <property type="entry name" value="PAX"/>
    <property type="match status" value="1"/>
</dbReference>
<comment type="similarity">
    <text evidence="2">Belongs to the paired homeobox family.</text>
</comment>
<dbReference type="CDD" id="cd00086">
    <property type="entry name" value="homeodomain"/>
    <property type="match status" value="1"/>
</dbReference>
<keyword evidence="8" id="KW-0804">Transcription</keyword>
<evidence type="ECO:0000256" key="12">
    <source>
        <dbReference type="SAM" id="MobiDB-lite"/>
    </source>
</evidence>
<dbReference type="FunFam" id="1.10.10.60:FF:000679">
    <property type="entry name" value="Homeobox protein aristaless"/>
    <property type="match status" value="1"/>
</dbReference>
<dbReference type="GO" id="GO:0005634">
    <property type="term" value="C:nucleus"/>
    <property type="evidence" value="ECO:0007669"/>
    <property type="project" value="UniProtKB-SubCell"/>
</dbReference>
<evidence type="ECO:0000256" key="8">
    <source>
        <dbReference type="ARBA" id="ARBA00023163"/>
    </source>
</evidence>
<feature type="compositionally biased region" description="Basic residues" evidence="12">
    <location>
        <begin position="289"/>
        <end position="298"/>
    </location>
</feature>
<evidence type="ECO:0000256" key="1">
    <source>
        <dbReference type="ARBA" id="ARBA00004123"/>
    </source>
</evidence>
<dbReference type="KEGG" id="dpx:DAPPUDRAFT_265088"/>
<dbReference type="GO" id="GO:0000981">
    <property type="term" value="F:DNA-binding transcription factor activity, RNA polymerase II-specific"/>
    <property type="evidence" value="ECO:0000318"/>
    <property type="project" value="GO_Central"/>
</dbReference>
<organism evidence="15 16">
    <name type="scientific">Daphnia pulex</name>
    <name type="common">Water flea</name>
    <dbReference type="NCBI Taxonomy" id="6669"/>
    <lineage>
        <taxon>Eukaryota</taxon>
        <taxon>Metazoa</taxon>
        <taxon>Ecdysozoa</taxon>
        <taxon>Arthropoda</taxon>
        <taxon>Crustacea</taxon>
        <taxon>Branchiopoda</taxon>
        <taxon>Diplostraca</taxon>
        <taxon>Cladocera</taxon>
        <taxon>Anomopoda</taxon>
        <taxon>Daphniidae</taxon>
        <taxon>Daphnia</taxon>
    </lineage>
</organism>
<comment type="subcellular location">
    <subcellularLocation>
        <location evidence="1 10 11">Nucleus</location>
    </subcellularLocation>
</comment>
<dbReference type="Gene3D" id="1.10.10.10">
    <property type="entry name" value="Winged helix-like DNA-binding domain superfamily/Winged helix DNA-binding domain"/>
    <property type="match status" value="2"/>
</dbReference>
<feature type="domain" description="Homeobox" evidence="13">
    <location>
        <begin position="360"/>
        <end position="420"/>
    </location>
</feature>
<evidence type="ECO:0000313" key="16">
    <source>
        <dbReference type="Proteomes" id="UP000000305"/>
    </source>
</evidence>
<dbReference type="AlphaFoldDB" id="E9HSV0"/>
<dbReference type="EMBL" id="GL732758">
    <property type="protein sequence ID" value="EFX65180.1"/>
    <property type="molecule type" value="Genomic_DNA"/>
</dbReference>
<keyword evidence="6 10" id="KW-0238">DNA-binding</keyword>
<dbReference type="PANTHER" id="PTHR45636">
    <property type="entry name" value="PAIRED BOX PROTEIN PAX-6-RELATED-RELATED"/>
    <property type="match status" value="1"/>
</dbReference>
<dbReference type="InterPro" id="IPR001356">
    <property type="entry name" value="HD"/>
</dbReference>
<feature type="region of interest" description="Disordered" evidence="12">
    <location>
        <begin position="72"/>
        <end position="105"/>
    </location>
</feature>
<dbReference type="eggNOG" id="KOG0849">
    <property type="taxonomic scope" value="Eukaryota"/>
</dbReference>
<dbReference type="GO" id="GO:0007399">
    <property type="term" value="P:nervous system development"/>
    <property type="evidence" value="ECO:0000318"/>
    <property type="project" value="GO_Central"/>
</dbReference>
<dbReference type="Proteomes" id="UP000000305">
    <property type="component" value="Unassembled WGS sequence"/>
</dbReference>
<evidence type="ECO:0000256" key="11">
    <source>
        <dbReference type="RuleBase" id="RU000682"/>
    </source>
</evidence>
<feature type="region of interest" description="Disordered" evidence="12">
    <location>
        <begin position="140"/>
        <end position="161"/>
    </location>
</feature>
<keyword evidence="16" id="KW-1185">Reference proteome</keyword>
<reference evidence="15 16" key="1">
    <citation type="journal article" date="2011" name="Science">
        <title>The ecoresponsive genome of Daphnia pulex.</title>
        <authorList>
            <person name="Colbourne J.K."/>
            <person name="Pfrender M.E."/>
            <person name="Gilbert D."/>
            <person name="Thomas W.K."/>
            <person name="Tucker A."/>
            <person name="Oakley T.H."/>
            <person name="Tokishita S."/>
            <person name="Aerts A."/>
            <person name="Arnold G.J."/>
            <person name="Basu M.K."/>
            <person name="Bauer D.J."/>
            <person name="Caceres C.E."/>
            <person name="Carmel L."/>
            <person name="Casola C."/>
            <person name="Choi J.H."/>
            <person name="Detter J.C."/>
            <person name="Dong Q."/>
            <person name="Dusheyko S."/>
            <person name="Eads B.D."/>
            <person name="Frohlich T."/>
            <person name="Geiler-Samerotte K.A."/>
            <person name="Gerlach D."/>
            <person name="Hatcher P."/>
            <person name="Jogdeo S."/>
            <person name="Krijgsveld J."/>
            <person name="Kriventseva E.V."/>
            <person name="Kultz D."/>
            <person name="Laforsch C."/>
            <person name="Lindquist E."/>
            <person name="Lopez J."/>
            <person name="Manak J.R."/>
            <person name="Muller J."/>
            <person name="Pangilinan J."/>
            <person name="Patwardhan R.P."/>
            <person name="Pitluck S."/>
            <person name="Pritham E.J."/>
            <person name="Rechtsteiner A."/>
            <person name="Rho M."/>
            <person name="Rogozin I.B."/>
            <person name="Sakarya O."/>
            <person name="Salamov A."/>
            <person name="Schaack S."/>
            <person name="Shapiro H."/>
            <person name="Shiga Y."/>
            <person name="Skalitzky C."/>
            <person name="Smith Z."/>
            <person name="Souvorov A."/>
            <person name="Sung W."/>
            <person name="Tang Z."/>
            <person name="Tsuchiya D."/>
            <person name="Tu H."/>
            <person name="Vos H."/>
            <person name="Wang M."/>
            <person name="Wolf Y.I."/>
            <person name="Yamagata H."/>
            <person name="Yamada T."/>
            <person name="Ye Y."/>
            <person name="Shaw J.R."/>
            <person name="Andrews J."/>
            <person name="Crease T.J."/>
            <person name="Tang H."/>
            <person name="Lucas S.M."/>
            <person name="Robertson H.M."/>
            <person name="Bork P."/>
            <person name="Koonin E.V."/>
            <person name="Zdobnov E.M."/>
            <person name="Grigoriev I.V."/>
            <person name="Lynch M."/>
            <person name="Boore J.L."/>
        </authorList>
    </citation>
    <scope>NUCLEOTIDE SEQUENCE [LARGE SCALE GENOMIC DNA]</scope>
</reference>
<keyword evidence="9 10" id="KW-0539">Nucleus</keyword>
<dbReference type="InterPro" id="IPR017970">
    <property type="entry name" value="Homeobox_CS"/>
</dbReference>
<sequence>MKIINSIIGQGRVNQLGGVFINGRPLPNHIRLKIVELAAAGVRPCVISRQLRVSHGCVSKILNRYQETGSIRPGVIGGSKPKSSSSGSSGITTPAGGSNEVERKMDDYRRDNPNIFSWEIRDRLIKDGICDKSSAPSVSSISRLLRGPRGGEGHGSDDCGSSIDGHISADPHRPQHDHTINVYTDEYLGNVVYNRECLLFNKARDAFDEAIAAADPSEKLMNDMKETGLAMTKSAISTLEQMAVPMQKQLSKSEEEPAAEELTFLKTLSTKEKKKLLKKLEKLEDKEKGKKKKKKRKNEKRENRSPPPLTASSSRVQKLRSRSHIPLTASSSRNERRRSRSSEDEDSSDIESEPGIALKRKQRRSRTTFSADQLEELERAFERSQYPDVYTREELAQKTRLTEARVQVWFSNRRARWRKHMGTSQHHQHPNSGGGGSSSSGPSIGSIGLPYQSQPAVASHIGQYSASESTGTTSDRCWPDRTGGGNFLFPQSANTGGVASSAFNTAESFGQLFATAAAATPSGGLSNYTPTSSSASFAGVEYPSHPHHHLPGALGETGWNTVKSGGGGGGSAGNSIGTEMPSWTTAPASFNGFDNYNGLATGEMFMGHHHHHHHHQSYADVGKAASASFSYGHHHNPAVVGVSSAAAAAVAYRNYNLAKGNSAAAASFGFY</sequence>
<dbReference type="PROSITE" id="PS00027">
    <property type="entry name" value="HOMEOBOX_1"/>
    <property type="match status" value="1"/>
</dbReference>
<evidence type="ECO:0000256" key="6">
    <source>
        <dbReference type="ARBA" id="ARBA00023125"/>
    </source>
</evidence>
<dbReference type="PANTHER" id="PTHR45636:SF3">
    <property type="entry name" value="PROTEIN GOOSEBERRY-RELATED"/>
    <property type="match status" value="1"/>
</dbReference>